<comment type="caution">
    <text evidence="2">The sequence shown here is derived from an EMBL/GenBank/DDBJ whole genome shotgun (WGS) entry which is preliminary data.</text>
</comment>
<gene>
    <name evidence="2" type="ORF">CRG98_030802</name>
</gene>
<dbReference type="Proteomes" id="UP000233551">
    <property type="component" value="Unassembled WGS sequence"/>
</dbReference>
<dbReference type="AlphaFoldDB" id="A0A2I0IXZ4"/>
<dbReference type="EMBL" id="PGOL01002329">
    <property type="protein sequence ID" value="PKI48805.1"/>
    <property type="molecule type" value="Genomic_DNA"/>
</dbReference>
<organism evidence="2 3">
    <name type="scientific">Punica granatum</name>
    <name type="common">Pomegranate</name>
    <dbReference type="NCBI Taxonomy" id="22663"/>
    <lineage>
        <taxon>Eukaryota</taxon>
        <taxon>Viridiplantae</taxon>
        <taxon>Streptophyta</taxon>
        <taxon>Embryophyta</taxon>
        <taxon>Tracheophyta</taxon>
        <taxon>Spermatophyta</taxon>
        <taxon>Magnoliopsida</taxon>
        <taxon>eudicotyledons</taxon>
        <taxon>Gunneridae</taxon>
        <taxon>Pentapetalae</taxon>
        <taxon>rosids</taxon>
        <taxon>malvids</taxon>
        <taxon>Myrtales</taxon>
        <taxon>Lythraceae</taxon>
        <taxon>Punica</taxon>
    </lineage>
</organism>
<keyword evidence="3" id="KW-1185">Reference proteome</keyword>
<name>A0A2I0IXZ4_PUNGR</name>
<evidence type="ECO:0000313" key="3">
    <source>
        <dbReference type="Proteomes" id="UP000233551"/>
    </source>
</evidence>
<proteinExistence type="predicted"/>
<evidence type="ECO:0000256" key="1">
    <source>
        <dbReference type="SAM" id="Phobius"/>
    </source>
</evidence>
<dbReference type="SUPFAM" id="SSF53756">
    <property type="entry name" value="UDP-Glycosyltransferase/glycogen phosphorylase"/>
    <property type="match status" value="1"/>
</dbReference>
<sequence>MGHPSGYANLSHALPEGYLEWMVAIGSVIGWALVPIAALPIYLEQQFNVFEMLRKLGLGVKVKMDYRRDAAGEQDVTIVSSK</sequence>
<feature type="transmembrane region" description="Helical" evidence="1">
    <location>
        <begin position="21"/>
        <end position="43"/>
    </location>
</feature>
<keyword evidence="1" id="KW-0812">Transmembrane</keyword>
<accession>A0A2I0IXZ4</accession>
<protein>
    <submittedName>
        <fullName evidence="2">Uncharacterized protein</fullName>
    </submittedName>
</protein>
<dbReference type="Gene3D" id="3.40.50.2000">
    <property type="entry name" value="Glycogen Phosphorylase B"/>
    <property type="match status" value="1"/>
</dbReference>
<evidence type="ECO:0000313" key="2">
    <source>
        <dbReference type="EMBL" id="PKI48805.1"/>
    </source>
</evidence>
<keyword evidence="1" id="KW-0472">Membrane</keyword>
<keyword evidence="1" id="KW-1133">Transmembrane helix</keyword>
<reference evidence="2 3" key="1">
    <citation type="submission" date="2017-11" db="EMBL/GenBank/DDBJ databases">
        <title>De-novo sequencing of pomegranate (Punica granatum L.) genome.</title>
        <authorList>
            <person name="Akparov Z."/>
            <person name="Amiraslanov A."/>
            <person name="Hajiyeva S."/>
            <person name="Abbasov M."/>
            <person name="Kaur K."/>
            <person name="Hamwieh A."/>
            <person name="Solovyev V."/>
            <person name="Salamov A."/>
            <person name="Braich B."/>
            <person name="Kosarev P."/>
            <person name="Mahmoud A."/>
            <person name="Hajiyev E."/>
            <person name="Babayeva S."/>
            <person name="Izzatullayeva V."/>
            <person name="Mammadov A."/>
            <person name="Mammadov A."/>
            <person name="Sharifova S."/>
            <person name="Ojaghi J."/>
            <person name="Eynullazada K."/>
            <person name="Bayramov B."/>
            <person name="Abdulazimova A."/>
            <person name="Shahmuradov I."/>
        </authorList>
    </citation>
    <scope>NUCLEOTIDE SEQUENCE [LARGE SCALE GENOMIC DNA]</scope>
    <source>
        <strain evidence="3">cv. AG2017</strain>
        <tissue evidence="2">Leaf</tissue>
    </source>
</reference>